<evidence type="ECO:0000256" key="7">
    <source>
        <dbReference type="ARBA" id="ARBA00022679"/>
    </source>
</evidence>
<dbReference type="GO" id="GO:0006071">
    <property type="term" value="P:glycerol metabolic process"/>
    <property type="evidence" value="ECO:0007669"/>
    <property type="project" value="UniProtKB-KW"/>
</dbReference>
<organism evidence="15 16">
    <name type="scientific">Ditylenchus dipsaci</name>
    <dbReference type="NCBI Taxonomy" id="166011"/>
    <lineage>
        <taxon>Eukaryota</taxon>
        <taxon>Metazoa</taxon>
        <taxon>Ecdysozoa</taxon>
        <taxon>Nematoda</taxon>
        <taxon>Chromadorea</taxon>
        <taxon>Rhabditida</taxon>
        <taxon>Tylenchina</taxon>
        <taxon>Tylenchomorpha</taxon>
        <taxon>Sphaerularioidea</taxon>
        <taxon>Anguinidae</taxon>
        <taxon>Anguininae</taxon>
        <taxon>Ditylenchus</taxon>
    </lineage>
</organism>
<dbReference type="GO" id="GO:0004144">
    <property type="term" value="F:diacylglycerol O-acyltransferase activity"/>
    <property type="evidence" value="ECO:0007669"/>
    <property type="project" value="UniProtKB-EC"/>
</dbReference>
<protein>
    <recommendedName>
        <fullName evidence="5">diacylglycerol O-acyltransferase</fullName>
        <ecNumber evidence="5">2.3.1.20</ecNumber>
    </recommendedName>
</protein>
<keyword evidence="7" id="KW-0808">Transferase</keyword>
<dbReference type="Pfam" id="PF03982">
    <property type="entry name" value="DAGAT"/>
    <property type="match status" value="1"/>
</dbReference>
<keyword evidence="9" id="KW-0319">Glycerol metabolism</keyword>
<sequence length="77" mass="8714">MPIFYGRGVVSNIVGLMPYRKEIVTVVGAPIKVTENANPSEEEVDKVHSEYCKQLANLFNQHKTKYGISEDIELEFV</sequence>
<comment type="similarity">
    <text evidence="4">Belongs to the diacylglycerol acyltransferase family.</text>
</comment>
<keyword evidence="14" id="KW-0012">Acyltransferase</keyword>
<evidence type="ECO:0000256" key="10">
    <source>
        <dbReference type="ARBA" id="ARBA00022824"/>
    </source>
</evidence>
<dbReference type="AlphaFoldDB" id="A0A915E696"/>
<dbReference type="PANTHER" id="PTHR12317">
    <property type="entry name" value="DIACYLGLYCEROL O-ACYLTRANSFERASE"/>
    <property type="match status" value="1"/>
</dbReference>
<dbReference type="GO" id="GO:0005789">
    <property type="term" value="C:endoplasmic reticulum membrane"/>
    <property type="evidence" value="ECO:0007669"/>
    <property type="project" value="UniProtKB-SubCell"/>
</dbReference>
<evidence type="ECO:0000313" key="15">
    <source>
        <dbReference type="Proteomes" id="UP000887574"/>
    </source>
</evidence>
<accession>A0A915E696</accession>
<evidence type="ECO:0000256" key="1">
    <source>
        <dbReference type="ARBA" id="ARBA00004477"/>
    </source>
</evidence>
<evidence type="ECO:0000313" key="16">
    <source>
        <dbReference type="WBParaSite" id="jg3014"/>
    </source>
</evidence>
<comment type="subcellular location">
    <subcellularLocation>
        <location evidence="1">Endoplasmic reticulum membrane</location>
        <topology evidence="1">Multi-pass membrane protein</topology>
    </subcellularLocation>
</comment>
<evidence type="ECO:0000256" key="6">
    <source>
        <dbReference type="ARBA" id="ARBA00022516"/>
    </source>
</evidence>
<dbReference type="EC" id="2.3.1.20" evidence="5"/>
<evidence type="ECO:0000256" key="13">
    <source>
        <dbReference type="ARBA" id="ARBA00023136"/>
    </source>
</evidence>
<dbReference type="InterPro" id="IPR007130">
    <property type="entry name" value="DAGAT"/>
</dbReference>
<keyword evidence="12" id="KW-0443">Lipid metabolism</keyword>
<keyword evidence="8" id="KW-0812">Transmembrane</keyword>
<keyword evidence="11" id="KW-1133">Transmembrane helix</keyword>
<evidence type="ECO:0000256" key="3">
    <source>
        <dbReference type="ARBA" id="ARBA00005189"/>
    </source>
</evidence>
<evidence type="ECO:0000256" key="9">
    <source>
        <dbReference type="ARBA" id="ARBA00022798"/>
    </source>
</evidence>
<comment type="pathway">
    <text evidence="2">Glycerolipid metabolism; triacylglycerol biosynthesis.</text>
</comment>
<reference evidence="16" key="1">
    <citation type="submission" date="2022-11" db="UniProtKB">
        <authorList>
            <consortium name="WormBaseParasite"/>
        </authorList>
    </citation>
    <scope>IDENTIFICATION</scope>
</reference>
<evidence type="ECO:0000256" key="5">
    <source>
        <dbReference type="ARBA" id="ARBA00013244"/>
    </source>
</evidence>
<name>A0A915E696_9BILA</name>
<evidence type="ECO:0000256" key="2">
    <source>
        <dbReference type="ARBA" id="ARBA00004771"/>
    </source>
</evidence>
<evidence type="ECO:0000256" key="14">
    <source>
        <dbReference type="ARBA" id="ARBA00023315"/>
    </source>
</evidence>
<evidence type="ECO:0000256" key="8">
    <source>
        <dbReference type="ARBA" id="ARBA00022692"/>
    </source>
</evidence>
<dbReference type="PANTHER" id="PTHR12317:SF0">
    <property type="entry name" value="ACYLTRANSFERASE"/>
    <property type="match status" value="1"/>
</dbReference>
<keyword evidence="10" id="KW-0256">Endoplasmic reticulum</keyword>
<comment type="pathway">
    <text evidence="3">Lipid metabolism.</text>
</comment>
<evidence type="ECO:0000256" key="4">
    <source>
        <dbReference type="ARBA" id="ARBA00005420"/>
    </source>
</evidence>
<dbReference type="Proteomes" id="UP000887574">
    <property type="component" value="Unplaced"/>
</dbReference>
<proteinExistence type="inferred from homology"/>
<keyword evidence="13" id="KW-0472">Membrane</keyword>
<dbReference type="GO" id="GO:0019432">
    <property type="term" value="P:triglyceride biosynthetic process"/>
    <property type="evidence" value="ECO:0007669"/>
    <property type="project" value="TreeGrafter"/>
</dbReference>
<keyword evidence="6" id="KW-0444">Lipid biosynthesis</keyword>
<evidence type="ECO:0000256" key="12">
    <source>
        <dbReference type="ARBA" id="ARBA00023098"/>
    </source>
</evidence>
<dbReference type="WBParaSite" id="jg3014">
    <property type="protein sequence ID" value="jg3014"/>
    <property type="gene ID" value="jg3014"/>
</dbReference>
<evidence type="ECO:0000256" key="11">
    <source>
        <dbReference type="ARBA" id="ARBA00022989"/>
    </source>
</evidence>
<keyword evidence="15" id="KW-1185">Reference proteome</keyword>